<keyword evidence="5" id="KW-0963">Cytoplasm</keyword>
<organism evidence="10">
    <name type="scientific">Cuerna arida</name>
    <dbReference type="NCBI Taxonomy" id="1464854"/>
    <lineage>
        <taxon>Eukaryota</taxon>
        <taxon>Metazoa</taxon>
        <taxon>Ecdysozoa</taxon>
        <taxon>Arthropoda</taxon>
        <taxon>Hexapoda</taxon>
        <taxon>Insecta</taxon>
        <taxon>Pterygota</taxon>
        <taxon>Neoptera</taxon>
        <taxon>Paraneoptera</taxon>
        <taxon>Hemiptera</taxon>
        <taxon>Auchenorrhyncha</taxon>
        <taxon>Membracoidea</taxon>
        <taxon>Cicadellidae</taxon>
        <taxon>Cicadellinae</taxon>
        <taxon>Proconiini</taxon>
        <taxon>Cuerna</taxon>
    </lineage>
</organism>
<evidence type="ECO:0000256" key="4">
    <source>
        <dbReference type="ARBA" id="ARBA00014130"/>
    </source>
</evidence>
<evidence type="ECO:0000256" key="8">
    <source>
        <dbReference type="SAM" id="Coils"/>
    </source>
</evidence>
<keyword evidence="6" id="KW-0333">Golgi apparatus</keyword>
<proteinExistence type="inferred from homology"/>
<accession>A0A1B6FQ09</accession>
<evidence type="ECO:0000256" key="1">
    <source>
        <dbReference type="ARBA" id="ARBA00004496"/>
    </source>
</evidence>
<dbReference type="EMBL" id="GECZ01017482">
    <property type="protein sequence ID" value="JAS52287.1"/>
    <property type="molecule type" value="Transcribed_RNA"/>
</dbReference>
<sequence length="305" mass="35014">MTDKWEGFSPEEILKIANQKHPITKKLSQSNSTVKKSTFGQSKFSKKNMTRERMLKTHQVVNREHQGNLPQQARLYIPQIPEEEEFEDSTVEKSLNSVASGSVPLELSNVYNTTGNCEQIEANNTATIKTFTAVNEVLLEDFEKRQKMIKEQNRQRKELLKKALEDRTKKTHEEARRLSQIEDELKKLDLQLSNDVSVLRNQIEVASLEFMEAQKRFDRAEKEYLDAKLALFTKKERKELLTGHLCTIIEQNELRKAKKLSDLMDKLQLGSVVIEKSMEKPGIKTDGGSTENNISFTVPSESQVS</sequence>
<evidence type="ECO:0000256" key="5">
    <source>
        <dbReference type="ARBA" id="ARBA00022490"/>
    </source>
</evidence>
<feature type="compositionally biased region" description="Polar residues" evidence="9">
    <location>
        <begin position="26"/>
        <end position="43"/>
    </location>
</feature>
<dbReference type="Pfam" id="PF04949">
    <property type="entry name" value="Transcrip_act"/>
    <property type="match status" value="1"/>
</dbReference>
<dbReference type="AlphaFoldDB" id="A0A1B6FQ09"/>
<keyword evidence="7 8" id="KW-0175">Coiled coil</keyword>
<feature type="coiled-coil region" evidence="8">
    <location>
        <begin position="142"/>
        <end position="223"/>
    </location>
</feature>
<reference evidence="10" key="1">
    <citation type="submission" date="2015-11" db="EMBL/GenBank/DDBJ databases">
        <title>De novo transcriptome assembly of four potential Pierce s Disease insect vectors from Arizona vineyards.</title>
        <authorList>
            <person name="Tassone E.E."/>
        </authorList>
    </citation>
    <scope>NUCLEOTIDE SEQUENCE</scope>
</reference>
<gene>
    <name evidence="10" type="ORF">g.15797</name>
</gene>
<evidence type="ECO:0000256" key="7">
    <source>
        <dbReference type="ARBA" id="ARBA00023054"/>
    </source>
</evidence>
<comment type="subcellular location">
    <subcellularLocation>
        <location evidence="1">Cytoplasm</location>
    </subcellularLocation>
    <subcellularLocation>
        <location evidence="2">Golgi apparatus</location>
    </subcellularLocation>
</comment>
<protein>
    <recommendedName>
        <fullName evidence="4">RAB6-interacting golgin</fullName>
    </recommendedName>
</protein>
<evidence type="ECO:0000256" key="3">
    <source>
        <dbReference type="ARBA" id="ARBA00005599"/>
    </source>
</evidence>
<dbReference type="PANTHER" id="PTHR21470:SF2">
    <property type="entry name" value="RAB6-INTERACTING GOLGIN"/>
    <property type="match status" value="1"/>
</dbReference>
<feature type="compositionally biased region" description="Polar residues" evidence="9">
    <location>
        <begin position="287"/>
        <end position="305"/>
    </location>
</feature>
<dbReference type="PANTHER" id="PTHR21470">
    <property type="entry name" value="RAB6-INTERACTING PROTEIN GORAB"/>
    <property type="match status" value="1"/>
</dbReference>
<evidence type="ECO:0000313" key="10">
    <source>
        <dbReference type="EMBL" id="JAS52287.1"/>
    </source>
</evidence>
<name>A0A1B6FQ09_9HEMI</name>
<comment type="similarity">
    <text evidence="3">Belongs to the GORAB family.</text>
</comment>
<evidence type="ECO:0000256" key="9">
    <source>
        <dbReference type="SAM" id="MobiDB-lite"/>
    </source>
</evidence>
<feature type="region of interest" description="Disordered" evidence="9">
    <location>
        <begin position="17"/>
        <end position="49"/>
    </location>
</feature>
<dbReference type="GO" id="GO:1905515">
    <property type="term" value="P:non-motile cilium assembly"/>
    <property type="evidence" value="ECO:0007669"/>
    <property type="project" value="TreeGrafter"/>
</dbReference>
<evidence type="ECO:0000256" key="2">
    <source>
        <dbReference type="ARBA" id="ARBA00004555"/>
    </source>
</evidence>
<evidence type="ECO:0000256" key="6">
    <source>
        <dbReference type="ARBA" id="ARBA00023034"/>
    </source>
</evidence>
<feature type="region of interest" description="Disordered" evidence="9">
    <location>
        <begin position="280"/>
        <end position="305"/>
    </location>
</feature>
<dbReference type="GO" id="GO:0005794">
    <property type="term" value="C:Golgi apparatus"/>
    <property type="evidence" value="ECO:0007669"/>
    <property type="project" value="UniProtKB-SubCell"/>
</dbReference>
<dbReference type="InterPro" id="IPR007033">
    <property type="entry name" value="GORAB"/>
</dbReference>